<dbReference type="Pfam" id="PF07687">
    <property type="entry name" value="M20_dimer"/>
    <property type="match status" value="1"/>
</dbReference>
<evidence type="ECO:0000256" key="1">
    <source>
        <dbReference type="ARBA" id="ARBA00001941"/>
    </source>
</evidence>
<dbReference type="AlphaFoldDB" id="A0ABD5T0M2"/>
<evidence type="ECO:0000256" key="4">
    <source>
        <dbReference type="ARBA" id="ARBA00022723"/>
    </source>
</evidence>
<evidence type="ECO:0000256" key="3">
    <source>
        <dbReference type="ARBA" id="ARBA00006247"/>
    </source>
</evidence>
<feature type="domain" description="Peptidase M20 dimerisation" evidence="8">
    <location>
        <begin position="178"/>
        <end position="284"/>
    </location>
</feature>
<gene>
    <name evidence="9" type="ORF">ACFQE6_33470</name>
</gene>
<evidence type="ECO:0000256" key="7">
    <source>
        <dbReference type="ARBA" id="ARBA00023285"/>
    </source>
</evidence>
<comment type="cofactor">
    <cofactor evidence="2">
        <name>Zn(2+)</name>
        <dbReference type="ChEBI" id="CHEBI:29105"/>
    </cofactor>
</comment>
<evidence type="ECO:0000259" key="8">
    <source>
        <dbReference type="Pfam" id="PF07687"/>
    </source>
</evidence>
<comment type="caution">
    <text evidence="9">The sequence shown here is derived from an EMBL/GenBank/DDBJ whole genome shotgun (WGS) entry which is preliminary data.</text>
</comment>
<accession>A0ABD5T0M2</accession>
<proteinExistence type="inferred from homology"/>
<dbReference type="InterPro" id="IPR010182">
    <property type="entry name" value="ArgE/DapE"/>
</dbReference>
<reference evidence="9 10" key="1">
    <citation type="journal article" date="2019" name="Int. J. Syst. Evol. Microbiol.">
        <title>The Global Catalogue of Microorganisms (GCM) 10K type strain sequencing project: providing services to taxonomists for standard genome sequencing and annotation.</title>
        <authorList>
            <consortium name="The Broad Institute Genomics Platform"/>
            <consortium name="The Broad Institute Genome Sequencing Center for Infectious Disease"/>
            <person name="Wu L."/>
            <person name="Ma J."/>
        </authorList>
    </citation>
    <scope>NUCLEOTIDE SEQUENCE [LARGE SCALE GENOMIC DNA]</scope>
    <source>
        <strain evidence="9 10">LMG 29247</strain>
    </source>
</reference>
<dbReference type="InterPro" id="IPR011650">
    <property type="entry name" value="Peptidase_M20_dimer"/>
</dbReference>
<evidence type="ECO:0000256" key="2">
    <source>
        <dbReference type="ARBA" id="ARBA00001947"/>
    </source>
</evidence>
<dbReference type="RefSeq" id="WP_273742383.1">
    <property type="nucleotide sequence ID" value="NZ_JAQIVI010000820.1"/>
</dbReference>
<dbReference type="CDD" id="cd08659">
    <property type="entry name" value="M20_ArgE_DapE-like"/>
    <property type="match status" value="1"/>
</dbReference>
<dbReference type="InterPro" id="IPR036264">
    <property type="entry name" value="Bact_exopeptidase_dim_dom"/>
</dbReference>
<organism evidence="9 10">
    <name type="scientific">Natrinema soli</name>
    <dbReference type="NCBI Taxonomy" id="1930624"/>
    <lineage>
        <taxon>Archaea</taxon>
        <taxon>Methanobacteriati</taxon>
        <taxon>Methanobacteriota</taxon>
        <taxon>Stenosarchaea group</taxon>
        <taxon>Halobacteria</taxon>
        <taxon>Halobacteriales</taxon>
        <taxon>Natrialbaceae</taxon>
        <taxon>Natrinema</taxon>
    </lineage>
</organism>
<dbReference type="PANTHER" id="PTHR43808">
    <property type="entry name" value="ACETYLORNITHINE DEACETYLASE"/>
    <property type="match status" value="1"/>
</dbReference>
<dbReference type="Gene3D" id="3.40.630.10">
    <property type="entry name" value="Zn peptidases"/>
    <property type="match status" value="1"/>
</dbReference>
<evidence type="ECO:0000256" key="5">
    <source>
        <dbReference type="ARBA" id="ARBA00022801"/>
    </source>
</evidence>
<dbReference type="GO" id="GO:0016787">
    <property type="term" value="F:hydrolase activity"/>
    <property type="evidence" value="ECO:0007669"/>
    <property type="project" value="UniProtKB-KW"/>
</dbReference>
<evidence type="ECO:0000313" key="9">
    <source>
        <dbReference type="EMBL" id="MFC6769776.1"/>
    </source>
</evidence>
<name>A0ABD5T0M2_9EURY</name>
<evidence type="ECO:0000313" key="10">
    <source>
        <dbReference type="Proteomes" id="UP001596383"/>
    </source>
</evidence>
<dbReference type="SUPFAM" id="SSF55031">
    <property type="entry name" value="Bacterial exopeptidase dimerisation domain"/>
    <property type="match status" value="1"/>
</dbReference>
<dbReference type="GO" id="GO:0046872">
    <property type="term" value="F:metal ion binding"/>
    <property type="evidence" value="ECO:0007669"/>
    <property type="project" value="UniProtKB-KW"/>
</dbReference>
<dbReference type="Gene3D" id="3.30.70.360">
    <property type="match status" value="1"/>
</dbReference>
<comment type="similarity">
    <text evidence="3">Belongs to the peptidase M20A family.</text>
</comment>
<dbReference type="Pfam" id="PF01546">
    <property type="entry name" value="Peptidase_M20"/>
    <property type="match status" value="1"/>
</dbReference>
<keyword evidence="7" id="KW-0170">Cobalt</keyword>
<dbReference type="InterPro" id="IPR002933">
    <property type="entry name" value="Peptidase_M20"/>
</dbReference>
<dbReference type="Proteomes" id="UP001596383">
    <property type="component" value="Unassembled WGS sequence"/>
</dbReference>
<sequence>MGTTTRDEVRRLVAALVEIETENPPGNERPCAEYIADWFADRGVGADLIEEPDEDRPQVAVRVGDGDPTLVLNGHIDVVPAGDPTEWEYDPYGAAVVDGSLFGRGSVDTKTGVAIGMLATARLADKIDAGDLPGSIVFHAAMGEETAEPGTKTLLERGYDGDYGVVLEPTGLRAATREKGLAWYEIRILGEPSHASRPDQGRNAVLRARPVLDALAEYDATVRERTDDLVGWAYSTVTMVDAGMKENVIPESATITVVRRFLPDEEIGDIDAEIDSLLAEVEAEHDVETSWERTRTYESAAISADSALADIFRRHSAEVGDAPDEPWGIEASTDMRNFVNDANTEAITWGPGDLAQAHTYDERVDLEAAADGLHALLGASCEILSSGLESNAARE</sequence>
<protein>
    <submittedName>
        <fullName evidence="9">M20 family metallopeptidase</fullName>
    </submittedName>
</protein>
<keyword evidence="5" id="KW-0378">Hydrolase</keyword>
<keyword evidence="10" id="KW-1185">Reference proteome</keyword>
<evidence type="ECO:0000256" key="6">
    <source>
        <dbReference type="ARBA" id="ARBA00022833"/>
    </source>
</evidence>
<dbReference type="EMBL" id="JBHSWV010000820">
    <property type="protein sequence ID" value="MFC6769776.1"/>
    <property type="molecule type" value="Genomic_DNA"/>
</dbReference>
<dbReference type="SUPFAM" id="SSF53187">
    <property type="entry name" value="Zn-dependent exopeptidases"/>
    <property type="match status" value="1"/>
</dbReference>
<keyword evidence="6" id="KW-0862">Zinc</keyword>
<comment type="cofactor">
    <cofactor evidence="1">
        <name>Co(2+)</name>
        <dbReference type="ChEBI" id="CHEBI:48828"/>
    </cofactor>
</comment>
<keyword evidence="4" id="KW-0479">Metal-binding</keyword>
<dbReference type="NCBIfam" id="TIGR01910">
    <property type="entry name" value="DapE-ArgE"/>
    <property type="match status" value="1"/>
</dbReference>
<dbReference type="InterPro" id="IPR050072">
    <property type="entry name" value="Peptidase_M20A"/>
</dbReference>